<dbReference type="SUPFAM" id="SSF158682">
    <property type="entry name" value="TerB-like"/>
    <property type="match status" value="1"/>
</dbReference>
<protein>
    <recommendedName>
        <fullName evidence="1">Co-chaperone DjlA N-terminal domain-containing protein</fullName>
    </recommendedName>
</protein>
<dbReference type="InterPro" id="IPR007791">
    <property type="entry name" value="DjlA_N"/>
</dbReference>
<organism evidence="2 3">
    <name type="scientific">Oceanicoccus sagamiensis</name>
    <dbReference type="NCBI Taxonomy" id="716816"/>
    <lineage>
        <taxon>Bacteria</taxon>
        <taxon>Pseudomonadati</taxon>
        <taxon>Pseudomonadota</taxon>
        <taxon>Gammaproteobacteria</taxon>
        <taxon>Cellvibrionales</taxon>
        <taxon>Spongiibacteraceae</taxon>
        <taxon>Oceanicoccus</taxon>
    </lineage>
</organism>
<sequence length="147" mass="16627">MLASIKAFFSAELSLKSSDDQQCKIQLAAAALLIELSRADYQREPEEQAAIEAALKKTFDLSDGQLAELVDLAEQENQDATSLYQFTNLIKDDYSNEQRFELVKMLWQVAIADGEISKYEDHLIRKIADLIYLPHSQFIKAKLDVLG</sequence>
<reference evidence="2 3" key="1">
    <citation type="submission" date="2016-11" db="EMBL/GenBank/DDBJ databases">
        <title>Trade-off between light-utilization and light-protection in marine flavobacteria.</title>
        <authorList>
            <person name="Kumagai Y."/>
        </authorList>
    </citation>
    <scope>NUCLEOTIDE SEQUENCE [LARGE SCALE GENOMIC DNA]</scope>
    <source>
        <strain evidence="2 3">NBRC 107125</strain>
    </source>
</reference>
<dbReference type="OrthoDB" id="5294347at2"/>
<dbReference type="KEGG" id="osg:BST96_14925"/>
<keyword evidence="3" id="KW-1185">Reference proteome</keyword>
<dbReference type="CDD" id="cd07313">
    <property type="entry name" value="terB_like_2"/>
    <property type="match status" value="1"/>
</dbReference>
<evidence type="ECO:0000313" key="2">
    <source>
        <dbReference type="EMBL" id="ARN75292.1"/>
    </source>
</evidence>
<accession>A0A1X9NFU7</accession>
<dbReference type="AlphaFoldDB" id="A0A1X9NFU7"/>
<dbReference type="RefSeq" id="WP_085759468.1">
    <property type="nucleotide sequence ID" value="NZ_CP019343.1"/>
</dbReference>
<gene>
    <name evidence="2" type="ORF">BST96_14925</name>
</gene>
<evidence type="ECO:0000313" key="3">
    <source>
        <dbReference type="Proteomes" id="UP000193450"/>
    </source>
</evidence>
<feature type="domain" description="Co-chaperone DjlA N-terminal" evidence="1">
    <location>
        <begin position="26"/>
        <end position="142"/>
    </location>
</feature>
<dbReference type="Proteomes" id="UP000193450">
    <property type="component" value="Chromosome"/>
</dbReference>
<dbReference type="InterPro" id="IPR029024">
    <property type="entry name" value="TerB-like"/>
</dbReference>
<dbReference type="Pfam" id="PF05099">
    <property type="entry name" value="TerB"/>
    <property type="match status" value="1"/>
</dbReference>
<dbReference type="EMBL" id="CP019343">
    <property type="protein sequence ID" value="ARN75292.1"/>
    <property type="molecule type" value="Genomic_DNA"/>
</dbReference>
<name>A0A1X9NFU7_9GAMM</name>
<proteinExistence type="predicted"/>
<dbReference type="STRING" id="716816.BST96_14925"/>
<dbReference type="Gene3D" id="1.10.3680.10">
    <property type="entry name" value="TerB-like"/>
    <property type="match status" value="1"/>
</dbReference>
<evidence type="ECO:0000259" key="1">
    <source>
        <dbReference type="Pfam" id="PF05099"/>
    </source>
</evidence>